<feature type="region of interest" description="Disordered" evidence="1">
    <location>
        <begin position="312"/>
        <end position="341"/>
    </location>
</feature>
<feature type="compositionally biased region" description="Low complexity" evidence="1">
    <location>
        <begin position="465"/>
        <end position="477"/>
    </location>
</feature>
<evidence type="ECO:0000256" key="1">
    <source>
        <dbReference type="SAM" id="MobiDB-lite"/>
    </source>
</evidence>
<accession>A0A0D0VC23</accession>
<feature type="region of interest" description="Disordered" evidence="1">
    <location>
        <begin position="428"/>
        <end position="477"/>
    </location>
</feature>
<dbReference type="HOGENOM" id="CLU_499667_0_0_1"/>
<dbReference type="EMBL" id="KN848035">
    <property type="protein sequence ID" value="KIR44004.1"/>
    <property type="molecule type" value="Genomic_DNA"/>
</dbReference>
<sequence length="549" mass="59052">MPVAVLPPEDEGCLSFSSTALQILTQDVSSLLSLSLETTASVLHDWFRSSLGIVGFGAEFTPRDRHKTYTEGESGRNLAVVIVGAGEVIGQSLTLHLAKSGYTVFPFIPIPVSPFSTSFAGSNDTSSAPTDALSNILLTWSATRKRLCARAPNHPGAVVPIIVDPEGVSGEGQVDGLLADGGEKKRTHWDEGGKEEEKKGRERERGRFGHAGKTVRAYIRENGLTLVSIICASHTPLPCGRIPQRPHLHPYAHPLFQTPCSLSTDHCTLIPTDLLPQGSLMNTPESALSLAYRTNVLDPVSVVRELSDMLVSPSGGYRQEESGANDVDQENRGKNGKRQKSRGRVIFINPSPSPSPLYLPCSQASGSLKEIGHHPLEIGSMANLTTSLRASTARILRDELDLLGVEVCEVVVGPMWEKPRLARYWGAGGGGGASASTGGESVGRDKMRKMETGEKEEEEEMVDMPTRSPSTTPTTTAPAAPTRLLILSRLWAVDDALLFSSVRRALEDRYPRYRHYAGLGPLVDDLVGAIPGGRAMTGLGRWVVGKLLS</sequence>
<feature type="compositionally biased region" description="Basic and acidic residues" evidence="1">
    <location>
        <begin position="181"/>
        <end position="206"/>
    </location>
</feature>
<gene>
    <name evidence="2" type="ORF">I312_06794</name>
</gene>
<feature type="region of interest" description="Disordered" evidence="1">
    <location>
        <begin position="176"/>
        <end position="206"/>
    </location>
</feature>
<feature type="compositionally biased region" description="Basic and acidic residues" evidence="1">
    <location>
        <begin position="442"/>
        <end position="453"/>
    </location>
</feature>
<organism evidence="2">
    <name type="scientific">Cryptococcus bacillisporus CA1280</name>
    <dbReference type="NCBI Taxonomy" id="1296109"/>
    <lineage>
        <taxon>Eukaryota</taxon>
        <taxon>Fungi</taxon>
        <taxon>Dikarya</taxon>
        <taxon>Basidiomycota</taxon>
        <taxon>Agaricomycotina</taxon>
        <taxon>Tremellomycetes</taxon>
        <taxon>Tremellales</taxon>
        <taxon>Cryptococcaceae</taxon>
        <taxon>Cryptococcus</taxon>
        <taxon>Cryptococcus gattii species complex</taxon>
    </lineage>
</organism>
<protein>
    <submittedName>
        <fullName evidence="2">Uncharacterized protein</fullName>
    </submittedName>
</protein>
<proteinExistence type="predicted"/>
<dbReference type="OrthoDB" id="2575262at2759"/>
<reference evidence="2" key="1">
    <citation type="submission" date="2015-01" db="EMBL/GenBank/DDBJ databases">
        <title>The Genome Sequence of Cryptococcus gattii CA1280.</title>
        <authorList>
            <consortium name="The Broad Institute Genomics Platform"/>
            <person name="Cuomo C."/>
            <person name="Litvintseva A."/>
            <person name="Chen Y."/>
            <person name="Heitman J."/>
            <person name="Sun S."/>
            <person name="Springer D."/>
            <person name="Dromer F."/>
            <person name="Young S."/>
            <person name="Zeng Q."/>
            <person name="Gargeya S."/>
            <person name="Abouelleil A."/>
            <person name="Alvarado L."/>
            <person name="Chapman S.B."/>
            <person name="Gainer-Dewar J."/>
            <person name="Goldberg J."/>
            <person name="Griggs A."/>
            <person name="Gujja S."/>
            <person name="Hansen M."/>
            <person name="Howarth C."/>
            <person name="Imamovic A."/>
            <person name="Larimer J."/>
            <person name="Murphy C."/>
            <person name="Naylor J."/>
            <person name="Pearson M."/>
            <person name="Priest M."/>
            <person name="Roberts A."/>
            <person name="Saif S."/>
            <person name="Shea T."/>
            <person name="Sykes S."/>
            <person name="Wortman J."/>
            <person name="Nusbaum C."/>
            <person name="Birren B."/>
        </authorList>
    </citation>
    <scope>NUCLEOTIDE SEQUENCE [LARGE SCALE GENOMIC DNA]</scope>
    <source>
        <strain evidence="2">CA1280</strain>
    </source>
</reference>
<name>A0A0D0VC23_CRYGA</name>
<evidence type="ECO:0000313" key="2">
    <source>
        <dbReference type="EMBL" id="KIR44004.1"/>
    </source>
</evidence>
<dbReference type="AlphaFoldDB" id="A0A0D0VC23"/>